<sequence length="188" mass="20687">MKNLLYRSAKSVAKKRVLFSNYFFGIAIALLLSGCGYVIEGSNPVLPNEAQTLALLPIQNQTFKAGLETDLVEQLSRLLRSNSSVKMLTSGQADLRLKITLLKLKTSSSGLSKDQISTGVKAILQGEVILEDMRTGSKVWEEKMFQVKLSESGGNDSDTVSSVSLSGSIRELIKQFAKKLYNRLFTTF</sequence>
<reference evidence="2" key="1">
    <citation type="submission" date="2018-05" db="EMBL/GenBank/DDBJ databases">
        <authorList>
            <person name="Lanie J.A."/>
            <person name="Ng W.-L."/>
            <person name="Kazmierczak K.M."/>
            <person name="Andrzejewski T.M."/>
            <person name="Davidsen T.M."/>
            <person name="Wayne K.J."/>
            <person name="Tettelin H."/>
            <person name="Glass J.I."/>
            <person name="Rusch D."/>
            <person name="Podicherti R."/>
            <person name="Tsui H.-C.T."/>
            <person name="Winkler M.E."/>
        </authorList>
    </citation>
    <scope>NUCLEOTIDE SEQUENCE</scope>
</reference>
<dbReference type="AlphaFoldDB" id="A0A381RDL2"/>
<name>A0A381RDL2_9ZZZZ</name>
<keyword evidence="1" id="KW-0812">Transmembrane</keyword>
<organism evidence="2">
    <name type="scientific">marine metagenome</name>
    <dbReference type="NCBI Taxonomy" id="408172"/>
    <lineage>
        <taxon>unclassified sequences</taxon>
        <taxon>metagenomes</taxon>
        <taxon>ecological metagenomes</taxon>
    </lineage>
</organism>
<evidence type="ECO:0008006" key="3">
    <source>
        <dbReference type="Google" id="ProtNLM"/>
    </source>
</evidence>
<accession>A0A381RDL2</accession>
<evidence type="ECO:0000313" key="2">
    <source>
        <dbReference type="EMBL" id="SUZ89895.1"/>
    </source>
</evidence>
<dbReference type="GO" id="GO:0019867">
    <property type="term" value="C:outer membrane"/>
    <property type="evidence" value="ECO:0007669"/>
    <property type="project" value="InterPro"/>
</dbReference>
<proteinExistence type="predicted"/>
<dbReference type="Pfam" id="PF04390">
    <property type="entry name" value="LptE"/>
    <property type="match status" value="1"/>
</dbReference>
<keyword evidence="1" id="KW-0472">Membrane</keyword>
<gene>
    <name evidence="2" type="ORF">METZ01_LOCUS42749</name>
</gene>
<keyword evidence="1" id="KW-1133">Transmembrane helix</keyword>
<feature type="transmembrane region" description="Helical" evidence="1">
    <location>
        <begin position="21"/>
        <end position="39"/>
    </location>
</feature>
<dbReference type="InterPro" id="IPR007485">
    <property type="entry name" value="LPS_assembly_LptE"/>
</dbReference>
<dbReference type="PROSITE" id="PS51257">
    <property type="entry name" value="PROKAR_LIPOPROTEIN"/>
    <property type="match status" value="1"/>
</dbReference>
<protein>
    <recommendedName>
        <fullName evidence="3">Lipopolysaccharide-assembly</fullName>
    </recommendedName>
</protein>
<evidence type="ECO:0000256" key="1">
    <source>
        <dbReference type="SAM" id="Phobius"/>
    </source>
</evidence>
<dbReference type="EMBL" id="UINC01001849">
    <property type="protein sequence ID" value="SUZ89895.1"/>
    <property type="molecule type" value="Genomic_DNA"/>
</dbReference>
<dbReference type="GO" id="GO:0043165">
    <property type="term" value="P:Gram-negative-bacterium-type cell outer membrane assembly"/>
    <property type="evidence" value="ECO:0007669"/>
    <property type="project" value="InterPro"/>
</dbReference>